<dbReference type="PRINTS" id="PR00119">
    <property type="entry name" value="CATATPASE"/>
</dbReference>
<dbReference type="SUPFAM" id="SSF81665">
    <property type="entry name" value="Calcium ATPase, transmembrane domain M"/>
    <property type="match status" value="1"/>
</dbReference>
<dbReference type="Gene3D" id="3.40.50.1000">
    <property type="entry name" value="HAD superfamily/HAD-like"/>
    <property type="match status" value="1"/>
</dbReference>
<comment type="caution">
    <text evidence="8">The sequence shown here is derived from an EMBL/GenBank/DDBJ whole genome shotgun (WGS) entry which is preliminary data.</text>
</comment>
<comment type="similarity">
    <text evidence="2">Belongs to the cation transport ATPase (P-type) (TC 3.A.3) family. Type IB subfamily.</text>
</comment>
<dbReference type="InterPro" id="IPR023299">
    <property type="entry name" value="ATPase_P-typ_cyto_dom_N"/>
</dbReference>
<evidence type="ECO:0000256" key="6">
    <source>
        <dbReference type="SAM" id="Phobius"/>
    </source>
</evidence>
<dbReference type="FunFam" id="2.70.150.10:FF:000002">
    <property type="entry name" value="Copper-transporting ATPase 1, putative"/>
    <property type="match status" value="1"/>
</dbReference>
<proteinExistence type="inferred from homology"/>
<feature type="transmembrane region" description="Helical" evidence="6">
    <location>
        <begin position="23"/>
        <end position="48"/>
    </location>
</feature>
<organism evidence="8">
    <name type="scientific">marine sediment metagenome</name>
    <dbReference type="NCBI Taxonomy" id="412755"/>
    <lineage>
        <taxon>unclassified sequences</taxon>
        <taxon>metagenomes</taxon>
        <taxon>ecological metagenomes</taxon>
    </lineage>
</organism>
<dbReference type="Gene3D" id="3.40.1110.10">
    <property type="entry name" value="Calcium-transporting ATPase, cytoplasmic domain N"/>
    <property type="match status" value="1"/>
</dbReference>
<keyword evidence="5 6" id="KW-0472">Membrane</keyword>
<dbReference type="GO" id="GO:0005524">
    <property type="term" value="F:ATP binding"/>
    <property type="evidence" value="ECO:0007669"/>
    <property type="project" value="InterPro"/>
</dbReference>
<dbReference type="InterPro" id="IPR008250">
    <property type="entry name" value="ATPase_P-typ_transduc_dom_A_sf"/>
</dbReference>
<protein>
    <recommendedName>
        <fullName evidence="7">P-type ATPase A domain-containing protein</fullName>
    </recommendedName>
</protein>
<dbReference type="PROSITE" id="PS00154">
    <property type="entry name" value="ATPASE_E1_E2"/>
    <property type="match status" value="1"/>
</dbReference>
<accession>X1HEC7</accession>
<dbReference type="InterPro" id="IPR023298">
    <property type="entry name" value="ATPase_P-typ_TM_dom_sf"/>
</dbReference>
<dbReference type="GO" id="GO:0019829">
    <property type="term" value="F:ATPase-coupled monoatomic cation transmembrane transporter activity"/>
    <property type="evidence" value="ECO:0007669"/>
    <property type="project" value="InterPro"/>
</dbReference>
<name>X1HEC7_9ZZZZ</name>
<dbReference type="PANTHER" id="PTHR48085">
    <property type="entry name" value="CADMIUM/ZINC-TRANSPORTING ATPASE HMA2-RELATED"/>
    <property type="match status" value="1"/>
</dbReference>
<dbReference type="PRINTS" id="PR00941">
    <property type="entry name" value="CDATPASE"/>
</dbReference>
<dbReference type="SUPFAM" id="SSF81653">
    <property type="entry name" value="Calcium ATPase, transduction domain A"/>
    <property type="match status" value="1"/>
</dbReference>
<keyword evidence="4 6" id="KW-1133">Transmembrane helix</keyword>
<dbReference type="InterPro" id="IPR027256">
    <property type="entry name" value="P-typ_ATPase_IB"/>
</dbReference>
<keyword evidence="3 6" id="KW-0812">Transmembrane</keyword>
<gene>
    <name evidence="8" type="ORF">S03H2_11704</name>
</gene>
<dbReference type="InterPro" id="IPR023214">
    <property type="entry name" value="HAD_sf"/>
</dbReference>
<feature type="transmembrane region" description="Helical" evidence="6">
    <location>
        <begin position="212"/>
        <end position="238"/>
    </location>
</feature>
<feature type="domain" description="P-type ATPase A" evidence="7">
    <location>
        <begin position="73"/>
        <end position="172"/>
    </location>
</feature>
<dbReference type="InterPro" id="IPR051014">
    <property type="entry name" value="Cation_Transport_ATPase_IB"/>
</dbReference>
<dbReference type="InterPro" id="IPR018303">
    <property type="entry name" value="ATPase_P-typ_P_site"/>
</dbReference>
<comment type="subcellular location">
    <subcellularLocation>
        <location evidence="1">Membrane</location>
    </subcellularLocation>
</comment>
<evidence type="ECO:0000256" key="1">
    <source>
        <dbReference type="ARBA" id="ARBA00004370"/>
    </source>
</evidence>
<dbReference type="SUPFAM" id="SSF81660">
    <property type="entry name" value="Metal cation-transporting ATPase, ATP-binding domain N"/>
    <property type="match status" value="1"/>
</dbReference>
<dbReference type="EMBL" id="BARU01005963">
    <property type="protein sequence ID" value="GAH43648.1"/>
    <property type="molecule type" value="Genomic_DNA"/>
</dbReference>
<evidence type="ECO:0000256" key="4">
    <source>
        <dbReference type="ARBA" id="ARBA00022989"/>
    </source>
</evidence>
<dbReference type="GO" id="GO:0016887">
    <property type="term" value="F:ATP hydrolysis activity"/>
    <property type="evidence" value="ECO:0007669"/>
    <property type="project" value="InterPro"/>
</dbReference>
<dbReference type="PANTHER" id="PTHR48085:SF5">
    <property type="entry name" value="CADMIUM_ZINC-TRANSPORTING ATPASE HMA4-RELATED"/>
    <property type="match status" value="1"/>
</dbReference>
<evidence type="ECO:0000259" key="7">
    <source>
        <dbReference type="Pfam" id="PF00122"/>
    </source>
</evidence>
<feature type="transmembrane region" description="Helical" evidence="6">
    <location>
        <begin position="188"/>
        <end position="206"/>
    </location>
</feature>
<dbReference type="NCBIfam" id="TIGR01494">
    <property type="entry name" value="ATPase_P-type"/>
    <property type="match status" value="1"/>
</dbReference>
<sequence length="337" mass="35893">MGGAIITFRSIKSLLDKDFTVDFLASVAIIVSIVTGQYLAAAVVVVMLNGGELLEDYASRKASRAIEKLIQSAPVKARIRKDGREVEIPIEEVKVGDSILVKPGEKIPIDGVVISGNGSVNQASITGESMPIDKTLDSEVYGNTLLEDGALEIRVNKEQRDTVFSHIVRLIEEAQANKAPVERVADKYARWFAPIIVVIALATQLLTNDIMATAAVLVVSCPCALTLATPIAVVAAMGNAAKNGILVRHGQSLEEVGKADMVIVDKTGTLTRGSPTVVNVIALDGRSVEEIVELAAVAEKFSEHAIARAILKKAEDFGLNVEDPDDFEVLTGRGVIT</sequence>
<evidence type="ECO:0000256" key="3">
    <source>
        <dbReference type="ARBA" id="ARBA00022692"/>
    </source>
</evidence>
<dbReference type="Gene3D" id="2.70.150.10">
    <property type="entry name" value="Calcium-transporting ATPase, cytoplasmic transduction domain A"/>
    <property type="match status" value="1"/>
</dbReference>
<feature type="non-terminal residue" evidence="8">
    <location>
        <position position="337"/>
    </location>
</feature>
<reference evidence="8" key="1">
    <citation type="journal article" date="2014" name="Front. Microbiol.">
        <title>High frequency of phylogenetically diverse reductive dehalogenase-homologous genes in deep subseafloor sedimentary metagenomes.</title>
        <authorList>
            <person name="Kawai M."/>
            <person name="Futagami T."/>
            <person name="Toyoda A."/>
            <person name="Takaki Y."/>
            <person name="Nishi S."/>
            <person name="Hori S."/>
            <person name="Arai W."/>
            <person name="Tsubouchi T."/>
            <person name="Morono Y."/>
            <person name="Uchiyama I."/>
            <person name="Ito T."/>
            <person name="Fujiyama A."/>
            <person name="Inagaki F."/>
            <person name="Takami H."/>
        </authorList>
    </citation>
    <scope>NUCLEOTIDE SEQUENCE</scope>
    <source>
        <strain evidence="8">Expedition CK06-06</strain>
    </source>
</reference>
<dbReference type="GO" id="GO:0016020">
    <property type="term" value="C:membrane"/>
    <property type="evidence" value="ECO:0007669"/>
    <property type="project" value="UniProtKB-SubCell"/>
</dbReference>
<dbReference type="Pfam" id="PF00702">
    <property type="entry name" value="Hydrolase"/>
    <property type="match status" value="1"/>
</dbReference>
<evidence type="ECO:0000256" key="5">
    <source>
        <dbReference type="ARBA" id="ARBA00023136"/>
    </source>
</evidence>
<evidence type="ECO:0000256" key="2">
    <source>
        <dbReference type="ARBA" id="ARBA00006024"/>
    </source>
</evidence>
<evidence type="ECO:0000313" key="8">
    <source>
        <dbReference type="EMBL" id="GAH43648.1"/>
    </source>
</evidence>
<dbReference type="AlphaFoldDB" id="X1HEC7"/>
<dbReference type="InterPro" id="IPR001757">
    <property type="entry name" value="P_typ_ATPase"/>
</dbReference>
<dbReference type="InterPro" id="IPR059000">
    <property type="entry name" value="ATPase_P-type_domA"/>
</dbReference>
<dbReference type="Pfam" id="PF00122">
    <property type="entry name" value="E1-E2_ATPase"/>
    <property type="match status" value="1"/>
</dbReference>